<dbReference type="EMBL" id="QKWP01000368">
    <property type="protein sequence ID" value="RIB21298.1"/>
    <property type="molecule type" value="Genomic_DNA"/>
</dbReference>
<protein>
    <submittedName>
        <fullName evidence="1">Uncharacterized protein</fullName>
    </submittedName>
</protein>
<keyword evidence="2" id="KW-1185">Reference proteome</keyword>
<organism evidence="1 2">
    <name type="scientific">Gigaspora rosea</name>
    <dbReference type="NCBI Taxonomy" id="44941"/>
    <lineage>
        <taxon>Eukaryota</taxon>
        <taxon>Fungi</taxon>
        <taxon>Fungi incertae sedis</taxon>
        <taxon>Mucoromycota</taxon>
        <taxon>Glomeromycotina</taxon>
        <taxon>Glomeromycetes</taxon>
        <taxon>Diversisporales</taxon>
        <taxon>Gigasporaceae</taxon>
        <taxon>Gigaspora</taxon>
    </lineage>
</organism>
<evidence type="ECO:0000313" key="1">
    <source>
        <dbReference type="EMBL" id="RIB21298.1"/>
    </source>
</evidence>
<proteinExistence type="predicted"/>
<dbReference type="OrthoDB" id="2479654at2759"/>
<reference evidence="1 2" key="1">
    <citation type="submission" date="2018-06" db="EMBL/GenBank/DDBJ databases">
        <title>Comparative genomics reveals the genomic features of Rhizophagus irregularis, R. cerebriforme, R. diaphanum and Gigaspora rosea, and their symbiotic lifestyle signature.</title>
        <authorList>
            <person name="Morin E."/>
            <person name="San Clemente H."/>
            <person name="Chen E.C.H."/>
            <person name="De La Providencia I."/>
            <person name="Hainaut M."/>
            <person name="Kuo A."/>
            <person name="Kohler A."/>
            <person name="Murat C."/>
            <person name="Tang N."/>
            <person name="Roy S."/>
            <person name="Loubradou J."/>
            <person name="Henrissat B."/>
            <person name="Grigoriev I.V."/>
            <person name="Corradi N."/>
            <person name="Roux C."/>
            <person name="Martin F.M."/>
        </authorList>
    </citation>
    <scope>NUCLEOTIDE SEQUENCE [LARGE SCALE GENOMIC DNA]</scope>
    <source>
        <strain evidence="1 2">DAOM 194757</strain>
    </source>
</reference>
<dbReference type="Proteomes" id="UP000266673">
    <property type="component" value="Unassembled WGS sequence"/>
</dbReference>
<name>A0A397VHJ0_9GLOM</name>
<gene>
    <name evidence="1" type="ORF">C2G38_2176997</name>
</gene>
<evidence type="ECO:0000313" key="2">
    <source>
        <dbReference type="Proteomes" id="UP000266673"/>
    </source>
</evidence>
<comment type="caution">
    <text evidence="1">The sequence shown here is derived from an EMBL/GenBank/DDBJ whole genome shotgun (WGS) entry which is preliminary data.</text>
</comment>
<dbReference type="AlphaFoldDB" id="A0A397VHJ0"/>
<sequence>MHFQSKKIHQKKIMSELERLKSENISVPVVGEDSEKNISKFRSEESSKIDTEVISKIDDETLINENSEDNKDNILQPIDTENQFQEIKNVIPIKSHNITIGRSEKLAIITLDASIVNDKYQTTPIKLLFLP</sequence>
<accession>A0A397VHJ0</accession>